<protein>
    <submittedName>
        <fullName evidence="1">Uncharacterized protein</fullName>
    </submittedName>
</protein>
<comment type="caution">
    <text evidence="1">The sequence shown here is derived from an EMBL/GenBank/DDBJ whole genome shotgun (WGS) entry which is preliminary data.</text>
</comment>
<sequence>MSRTNSPIAFTGDYNIDLIERSVTSSTLKSIMTSYGLKVTIHGCTRVAANSDTCIDNISTNCALFQSRILDLSLSEHKTLAFEWRLETKRPPENKVLRIYSAHNKIEFLRLLEKETWKDTYNNNQSEAKFEENMIQCVICCELFSNQSLKPSLLNRHFESKHVNLKKKSVDYYKVDLTWIENEIDPQSQCVICCELFSNQSLKPSLLNRHFESKHVNLKKKSVDYYKEKLVKLKSRKQALHLGGSDPGPAAPARRNISFVSCLELLILTEGAANPLGGDLHAHVSPDRPFHRAWLPDLQGGCSGYRAPPLGG</sequence>
<name>A0AAW1LSK7_POPJA</name>
<organism evidence="1 2">
    <name type="scientific">Popillia japonica</name>
    <name type="common">Japanese beetle</name>
    <dbReference type="NCBI Taxonomy" id="7064"/>
    <lineage>
        <taxon>Eukaryota</taxon>
        <taxon>Metazoa</taxon>
        <taxon>Ecdysozoa</taxon>
        <taxon>Arthropoda</taxon>
        <taxon>Hexapoda</taxon>
        <taxon>Insecta</taxon>
        <taxon>Pterygota</taxon>
        <taxon>Neoptera</taxon>
        <taxon>Endopterygota</taxon>
        <taxon>Coleoptera</taxon>
        <taxon>Polyphaga</taxon>
        <taxon>Scarabaeiformia</taxon>
        <taxon>Scarabaeidae</taxon>
        <taxon>Rutelinae</taxon>
        <taxon>Popillia</taxon>
    </lineage>
</organism>
<dbReference type="Gene3D" id="4.10.1050.10">
    <property type="entry name" value="At2g23090-like"/>
    <property type="match status" value="1"/>
</dbReference>
<dbReference type="EMBL" id="JASPKY010000109">
    <property type="protein sequence ID" value="KAK9736780.1"/>
    <property type="molecule type" value="Genomic_DNA"/>
</dbReference>
<gene>
    <name evidence="1" type="ORF">QE152_g11280</name>
</gene>
<dbReference type="AlphaFoldDB" id="A0AAW1LSK7"/>
<dbReference type="InterPro" id="IPR026939">
    <property type="entry name" value="ZNF706/At2g23090_sf"/>
</dbReference>
<dbReference type="Proteomes" id="UP001458880">
    <property type="component" value="Unassembled WGS sequence"/>
</dbReference>
<proteinExistence type="predicted"/>
<accession>A0AAW1LSK7</accession>
<keyword evidence="2" id="KW-1185">Reference proteome</keyword>
<reference evidence="1 2" key="1">
    <citation type="journal article" date="2024" name="BMC Genomics">
        <title>De novo assembly and annotation of Popillia japonica's genome with initial clues to its potential as an invasive pest.</title>
        <authorList>
            <person name="Cucini C."/>
            <person name="Boschi S."/>
            <person name="Funari R."/>
            <person name="Cardaioli E."/>
            <person name="Iannotti N."/>
            <person name="Marturano G."/>
            <person name="Paoli F."/>
            <person name="Bruttini M."/>
            <person name="Carapelli A."/>
            <person name="Frati F."/>
            <person name="Nardi F."/>
        </authorList>
    </citation>
    <scope>NUCLEOTIDE SEQUENCE [LARGE SCALE GENOMIC DNA]</scope>
    <source>
        <strain evidence="1">DMR45628</strain>
    </source>
</reference>
<evidence type="ECO:0000313" key="2">
    <source>
        <dbReference type="Proteomes" id="UP001458880"/>
    </source>
</evidence>
<evidence type="ECO:0000313" key="1">
    <source>
        <dbReference type="EMBL" id="KAK9736780.1"/>
    </source>
</evidence>